<dbReference type="AlphaFoldDB" id="A0A5S6Q0B1"/>
<name>A0A5S6Q0B1_TRIMR</name>
<dbReference type="Proteomes" id="UP000046395">
    <property type="component" value="Unassembled WGS sequence"/>
</dbReference>
<proteinExistence type="predicted"/>
<evidence type="ECO:0000313" key="2">
    <source>
        <dbReference type="WBParaSite" id="TMUE_0000000594.1"/>
    </source>
</evidence>
<dbReference type="PANTHER" id="PTHR38681">
    <property type="entry name" value="RETROVIRUS-RELATED POL POLYPROTEIN FROM TRANSPOSON 412-LIKE PROTEIN-RELATED"/>
    <property type="match status" value="1"/>
</dbReference>
<dbReference type="PANTHER" id="PTHR38681:SF1">
    <property type="entry name" value="RETROVIRUS-RELATED POL POLYPROTEIN FROM TRANSPOSON 412-LIKE PROTEIN"/>
    <property type="match status" value="1"/>
</dbReference>
<reference evidence="2" key="1">
    <citation type="submission" date="2019-12" db="UniProtKB">
        <authorList>
            <consortium name="WormBaseParasite"/>
        </authorList>
    </citation>
    <scope>IDENTIFICATION</scope>
</reference>
<organism evidence="1 2">
    <name type="scientific">Trichuris muris</name>
    <name type="common">Mouse whipworm</name>
    <dbReference type="NCBI Taxonomy" id="70415"/>
    <lineage>
        <taxon>Eukaryota</taxon>
        <taxon>Metazoa</taxon>
        <taxon>Ecdysozoa</taxon>
        <taxon>Nematoda</taxon>
        <taxon>Enoplea</taxon>
        <taxon>Dorylaimia</taxon>
        <taxon>Trichinellida</taxon>
        <taxon>Trichuridae</taxon>
        <taxon>Trichuris</taxon>
    </lineage>
</organism>
<dbReference type="WBParaSite" id="TMUE_0000000594.1">
    <property type="protein sequence ID" value="TMUE_0000000594.1"/>
    <property type="gene ID" value="WBGene00296534"/>
</dbReference>
<sequence>MVDNLKKLDNLKMVDNFKNLDNFKKLDSLKSLDNFKKVDNLKKLDNLEKVDNLKKQPQLGICIPKSPLDRSATARLRRPLYGYLGKCFEQRVNNCSDHPYSFASKLKIAIHRLKPVAPRSSMRAPFFIENLSGYAQVFLQTATKPHGITPVYSGPKTVIRRPDKTVTISMDGRDVTVAIDRTKPAFVDNES</sequence>
<accession>A0A5S6Q0B1</accession>
<protein>
    <submittedName>
        <fullName evidence="2">Uncharacterized protein</fullName>
    </submittedName>
</protein>
<keyword evidence="1" id="KW-1185">Reference proteome</keyword>
<dbReference type="STRING" id="70415.A0A5S6Q0B1"/>
<evidence type="ECO:0000313" key="1">
    <source>
        <dbReference type="Proteomes" id="UP000046395"/>
    </source>
</evidence>